<reference evidence="2" key="1">
    <citation type="journal article" date="2022" name="Plant J.">
        <title>Strategies of tolerance reflected in two North American maple genomes.</title>
        <authorList>
            <person name="McEvoy S.L."/>
            <person name="Sezen U.U."/>
            <person name="Trouern-Trend A."/>
            <person name="McMahon S.M."/>
            <person name="Schaberg P.G."/>
            <person name="Yang J."/>
            <person name="Wegrzyn J.L."/>
            <person name="Swenson N.G."/>
        </authorList>
    </citation>
    <scope>NUCLEOTIDE SEQUENCE</scope>
    <source>
        <strain evidence="2">NS2018</strain>
    </source>
</reference>
<dbReference type="AlphaFoldDB" id="A0AA39T6E1"/>
<organism evidence="2 3">
    <name type="scientific">Acer saccharum</name>
    <name type="common">Sugar maple</name>
    <dbReference type="NCBI Taxonomy" id="4024"/>
    <lineage>
        <taxon>Eukaryota</taxon>
        <taxon>Viridiplantae</taxon>
        <taxon>Streptophyta</taxon>
        <taxon>Embryophyta</taxon>
        <taxon>Tracheophyta</taxon>
        <taxon>Spermatophyta</taxon>
        <taxon>Magnoliopsida</taxon>
        <taxon>eudicotyledons</taxon>
        <taxon>Gunneridae</taxon>
        <taxon>Pentapetalae</taxon>
        <taxon>rosids</taxon>
        <taxon>malvids</taxon>
        <taxon>Sapindales</taxon>
        <taxon>Sapindaceae</taxon>
        <taxon>Hippocastanoideae</taxon>
        <taxon>Acereae</taxon>
        <taxon>Acer</taxon>
    </lineage>
</organism>
<dbReference type="Proteomes" id="UP001168877">
    <property type="component" value="Unassembled WGS sequence"/>
</dbReference>
<feature type="region of interest" description="Disordered" evidence="1">
    <location>
        <begin position="1"/>
        <end position="32"/>
    </location>
</feature>
<protein>
    <submittedName>
        <fullName evidence="2">Uncharacterized protein</fullName>
    </submittedName>
</protein>
<dbReference type="EMBL" id="JAUESC010000003">
    <property type="protein sequence ID" value="KAK0601653.1"/>
    <property type="molecule type" value="Genomic_DNA"/>
</dbReference>
<keyword evidence="3" id="KW-1185">Reference proteome</keyword>
<evidence type="ECO:0000313" key="3">
    <source>
        <dbReference type="Proteomes" id="UP001168877"/>
    </source>
</evidence>
<gene>
    <name evidence="2" type="ORF">LWI29_026107</name>
</gene>
<accession>A0AA39T6E1</accession>
<feature type="region of interest" description="Disordered" evidence="1">
    <location>
        <begin position="105"/>
        <end position="150"/>
    </location>
</feature>
<proteinExistence type="predicted"/>
<evidence type="ECO:0000313" key="2">
    <source>
        <dbReference type="EMBL" id="KAK0601653.1"/>
    </source>
</evidence>
<feature type="compositionally biased region" description="Polar residues" evidence="1">
    <location>
        <begin position="115"/>
        <end position="127"/>
    </location>
</feature>
<comment type="caution">
    <text evidence="2">The sequence shown here is derived from an EMBL/GenBank/DDBJ whole genome shotgun (WGS) entry which is preliminary data.</text>
</comment>
<name>A0AA39T6E1_ACESA</name>
<sequence>MLNTNGFSKKEKNRACSKAEGAGGLLGESGPIIKKMSRGIKKGCVEYPTLNQSVDKDMSSIQVVPETQKVNDLVVDLRRQEREDTVIEAGKGSKMVEAGLESDMGELSKMGGNCGSSNREGNETSSIRRVKRRSGKSKTPSIKTHPMKTRRKVVWNLEEEISKVVEKRVARRLEREANSRGFEEGMRPKDGIEEKSVAKVASYGWDKRSSVAERQSLFNRGDSKLKGRDTGFVHGERVHKEVEKDRPFVEVVKGYQEKRFESATKKEDKILSMSWDFNQNDQG</sequence>
<evidence type="ECO:0000256" key="1">
    <source>
        <dbReference type="SAM" id="MobiDB-lite"/>
    </source>
</evidence>
<reference evidence="2" key="2">
    <citation type="submission" date="2023-06" db="EMBL/GenBank/DDBJ databases">
        <authorList>
            <person name="Swenson N.G."/>
            <person name="Wegrzyn J.L."/>
            <person name="Mcevoy S.L."/>
        </authorList>
    </citation>
    <scope>NUCLEOTIDE SEQUENCE</scope>
    <source>
        <strain evidence="2">NS2018</strain>
        <tissue evidence="2">Leaf</tissue>
    </source>
</reference>